<gene>
    <name evidence="3" type="ORF">CaldiYA01_22840</name>
</gene>
<dbReference type="RefSeq" id="WP_207179847.1">
    <property type="nucleotide sequence ID" value="NZ_AP024480.1"/>
</dbReference>
<dbReference type="Pfam" id="PF01905">
    <property type="entry name" value="DevR"/>
    <property type="match status" value="1"/>
</dbReference>
<dbReference type="EMBL" id="AP024480">
    <property type="protein sequence ID" value="BCS82324.1"/>
    <property type="molecule type" value="Genomic_DNA"/>
</dbReference>
<keyword evidence="4" id="KW-1185">Reference proteome</keyword>
<proteinExistence type="predicted"/>
<reference evidence="3 4" key="1">
    <citation type="submission" date="2021-02" db="EMBL/GenBank/DDBJ databases">
        <title>Nitrogen-fixing ability and nitrogen fixation related genes of thermophilic fermentative bacteria in the genus Caldicellulosiruptor.</title>
        <authorList>
            <person name="Chen Y."/>
            <person name="Nishihara A."/>
            <person name="Haruta S."/>
        </authorList>
    </citation>
    <scope>NUCLEOTIDE SEQUENCE [LARGE SCALE GENOMIC DNA]</scope>
    <source>
        <strain evidence="3 4">YA01</strain>
    </source>
</reference>
<keyword evidence="1" id="KW-0051">Antiviral defense</keyword>
<name>A0ABN6EF10_9FIRM</name>
<dbReference type="NCBIfam" id="TIGR01875">
    <property type="entry name" value="cas_MJ0381"/>
    <property type="match status" value="1"/>
</dbReference>
<evidence type="ECO:0000256" key="1">
    <source>
        <dbReference type="ARBA" id="ARBA00023118"/>
    </source>
</evidence>
<accession>A0ABN6EF10</accession>
<comment type="function">
    <text evidence="2">CRISPR (clustered regularly interspaced short palindromic repeat) is an adaptive immune system that provides protection against mobile genetic elements (viruses, transposable elements and conjugative plasmids). CRISPR clusters contain spacers, sequences complementary to antecedent mobile elements, and target invading nucleic acids. CRISPR clusters are transcribed and processed into CRISPR RNA (crRNA).</text>
</comment>
<dbReference type="InterPro" id="IPR013414">
    <property type="entry name" value="Cas7/Cst2/DevR_sub_I-B/Tneap"/>
</dbReference>
<dbReference type="NCBIfam" id="TIGR02585">
    <property type="entry name" value="cas_Cst2_DevR"/>
    <property type="match status" value="1"/>
</dbReference>
<evidence type="ECO:0000256" key="2">
    <source>
        <dbReference type="ARBA" id="ARBA00025626"/>
    </source>
</evidence>
<dbReference type="InterPro" id="IPR010154">
    <property type="entry name" value="CRISPR-assoc_Cas7/Cst2/DevR"/>
</dbReference>
<evidence type="ECO:0000313" key="3">
    <source>
        <dbReference type="EMBL" id="BCS82324.1"/>
    </source>
</evidence>
<evidence type="ECO:0000313" key="4">
    <source>
        <dbReference type="Proteomes" id="UP000663623"/>
    </source>
</evidence>
<organism evidence="3 4">
    <name type="scientific">Caldicellulosiruptor diazotrophicus</name>
    <dbReference type="NCBI Taxonomy" id="2806205"/>
    <lineage>
        <taxon>Bacteria</taxon>
        <taxon>Bacillati</taxon>
        <taxon>Bacillota</taxon>
        <taxon>Bacillota incertae sedis</taxon>
        <taxon>Caldicellulosiruptorales</taxon>
        <taxon>Caldicellulosiruptoraceae</taxon>
        <taxon>Caldicellulosiruptor</taxon>
    </lineage>
</organism>
<dbReference type="Proteomes" id="UP000663623">
    <property type="component" value="Chromosome"/>
</dbReference>
<sequence length="381" mass="43691">MCFNERNHIRHITVTAIIEAWALNRDEKIGGNILSIKKLKRDLETVSYIGKPGIRHYLFETLKKGFGWKEALVTVTKQDEAKVVQFDITKDDILSSPELDAFGYMYTIKGQASITRKAPLGITKAIGLNLYDGDMSFYANHDLVNRGIKQGIDDMSPNPYSKEEHISFYKLSFTIDTDVLGKDEWIVENEPKVEDGIIKIILSEDKIKQVPYIEQLDEKVYKVEKGIIRYDKIESDSNKAKYKIVFEINKEEKLNRIKQILEAIKDGLYAQSSGEANTLVPLFLIAGYVKVPSPVFHPYIEIEPVSGVKKCRVIGVNDCLKNSWIVDKVFLLDCERMLVERKEELIFNTNKLGKFEVTENWDEFLKVLDNEYTTSSPSIDE</sequence>
<protein>
    <submittedName>
        <fullName evidence="3">CRISPR-associated negative autoregulator</fullName>
    </submittedName>
</protein>